<dbReference type="OrthoDB" id="9808458at2"/>
<comment type="similarity">
    <text evidence="2">Belongs to the nucleobase:cation symporter-2 (NCS2) (TC 2.A.40) family. Azg-like subfamily.</text>
</comment>
<evidence type="ECO:0000313" key="8">
    <source>
        <dbReference type="EMBL" id="TCP26599.1"/>
    </source>
</evidence>
<keyword evidence="4 7" id="KW-0812">Transmembrane</keyword>
<evidence type="ECO:0000313" key="9">
    <source>
        <dbReference type="Proteomes" id="UP000295416"/>
    </source>
</evidence>
<evidence type="ECO:0000256" key="5">
    <source>
        <dbReference type="ARBA" id="ARBA00022989"/>
    </source>
</evidence>
<comment type="subcellular location">
    <subcellularLocation>
        <location evidence="1">Membrane</location>
        <topology evidence="1">Multi-pass membrane protein</topology>
    </subcellularLocation>
</comment>
<feature type="transmembrane region" description="Helical" evidence="7">
    <location>
        <begin position="103"/>
        <end position="122"/>
    </location>
</feature>
<evidence type="ECO:0000256" key="6">
    <source>
        <dbReference type="ARBA" id="ARBA00023136"/>
    </source>
</evidence>
<feature type="transmembrane region" description="Helical" evidence="7">
    <location>
        <begin position="197"/>
        <end position="219"/>
    </location>
</feature>
<dbReference type="RefSeq" id="WP_132746604.1">
    <property type="nucleotide sequence ID" value="NZ_SLXK01000019.1"/>
</dbReference>
<feature type="transmembrane region" description="Helical" evidence="7">
    <location>
        <begin position="48"/>
        <end position="72"/>
    </location>
</feature>
<feature type="transmembrane region" description="Helical" evidence="7">
    <location>
        <begin position="79"/>
        <end position="97"/>
    </location>
</feature>
<dbReference type="AlphaFoldDB" id="A0A4R2NWN9"/>
<evidence type="ECO:0000256" key="3">
    <source>
        <dbReference type="ARBA" id="ARBA00022448"/>
    </source>
</evidence>
<dbReference type="EMBL" id="SLXK01000019">
    <property type="protein sequence ID" value="TCP26599.1"/>
    <property type="molecule type" value="Genomic_DNA"/>
</dbReference>
<keyword evidence="3" id="KW-0813">Transport</keyword>
<organism evidence="8 9">
    <name type="scientific">Scopulibacillus darangshiensis</name>
    <dbReference type="NCBI Taxonomy" id="442528"/>
    <lineage>
        <taxon>Bacteria</taxon>
        <taxon>Bacillati</taxon>
        <taxon>Bacillota</taxon>
        <taxon>Bacilli</taxon>
        <taxon>Bacillales</taxon>
        <taxon>Sporolactobacillaceae</taxon>
        <taxon>Scopulibacillus</taxon>
    </lineage>
</organism>
<keyword evidence="5 7" id="KW-1133">Transmembrane helix</keyword>
<proteinExistence type="inferred from homology"/>
<evidence type="ECO:0000256" key="7">
    <source>
        <dbReference type="SAM" id="Phobius"/>
    </source>
</evidence>
<feature type="transmembrane region" description="Helical" evidence="7">
    <location>
        <begin position="21"/>
        <end position="42"/>
    </location>
</feature>
<feature type="transmembrane region" description="Helical" evidence="7">
    <location>
        <begin position="408"/>
        <end position="427"/>
    </location>
</feature>
<dbReference type="InterPro" id="IPR045018">
    <property type="entry name" value="Azg-like"/>
</dbReference>
<protein>
    <submittedName>
        <fullName evidence="8">AGZA family xanthine/uracil permease-like MFS transporter</fullName>
    </submittedName>
</protein>
<feature type="transmembrane region" description="Helical" evidence="7">
    <location>
        <begin position="370"/>
        <end position="396"/>
    </location>
</feature>
<comment type="caution">
    <text evidence="8">The sequence shown here is derived from an EMBL/GenBank/DDBJ whole genome shotgun (WGS) entry which is preliminary data.</text>
</comment>
<name>A0A4R2NWN9_9BACL</name>
<accession>A0A4R2NWN9</accession>
<dbReference type="GO" id="GO:0005345">
    <property type="term" value="F:purine nucleobase transmembrane transporter activity"/>
    <property type="evidence" value="ECO:0007669"/>
    <property type="project" value="TreeGrafter"/>
</dbReference>
<dbReference type="GO" id="GO:0005886">
    <property type="term" value="C:plasma membrane"/>
    <property type="evidence" value="ECO:0007669"/>
    <property type="project" value="TreeGrafter"/>
</dbReference>
<keyword evidence="6 7" id="KW-0472">Membrane</keyword>
<dbReference type="InterPro" id="IPR006043">
    <property type="entry name" value="NCS2"/>
</dbReference>
<dbReference type="Pfam" id="PF00860">
    <property type="entry name" value="Xan_ur_permease"/>
    <property type="match status" value="1"/>
</dbReference>
<feature type="transmembrane region" description="Helical" evidence="7">
    <location>
        <begin position="311"/>
        <end position="332"/>
    </location>
</feature>
<feature type="transmembrane region" description="Helical" evidence="7">
    <location>
        <begin position="239"/>
        <end position="257"/>
    </location>
</feature>
<keyword evidence="9" id="KW-1185">Reference proteome</keyword>
<feature type="transmembrane region" description="Helical" evidence="7">
    <location>
        <begin position="339"/>
        <end position="358"/>
    </location>
</feature>
<feature type="transmembrane region" description="Helical" evidence="7">
    <location>
        <begin position="171"/>
        <end position="190"/>
    </location>
</feature>
<dbReference type="Proteomes" id="UP000295416">
    <property type="component" value="Unassembled WGS sequence"/>
</dbReference>
<gene>
    <name evidence="8" type="ORF">EV207_11930</name>
</gene>
<reference evidence="8 9" key="1">
    <citation type="submission" date="2019-03" db="EMBL/GenBank/DDBJ databases">
        <title>Genomic Encyclopedia of Type Strains, Phase IV (KMG-IV): sequencing the most valuable type-strain genomes for metagenomic binning, comparative biology and taxonomic classification.</title>
        <authorList>
            <person name="Goeker M."/>
        </authorList>
    </citation>
    <scope>NUCLEOTIDE SEQUENCE [LARGE SCALE GENOMIC DNA]</scope>
    <source>
        <strain evidence="8 9">DSM 19377</strain>
    </source>
</reference>
<dbReference type="PANTHER" id="PTHR43337:SF2">
    <property type="entry name" value="XANTHINE_URACIL PERMEASE"/>
    <property type="match status" value="1"/>
</dbReference>
<evidence type="ECO:0000256" key="4">
    <source>
        <dbReference type="ARBA" id="ARBA00022692"/>
    </source>
</evidence>
<feature type="transmembrane region" description="Helical" evidence="7">
    <location>
        <begin position="134"/>
        <end position="151"/>
    </location>
</feature>
<evidence type="ECO:0000256" key="2">
    <source>
        <dbReference type="ARBA" id="ARBA00005697"/>
    </source>
</evidence>
<evidence type="ECO:0000256" key="1">
    <source>
        <dbReference type="ARBA" id="ARBA00004141"/>
    </source>
</evidence>
<sequence>MFQLLIKHFRLKENKTNVKKEAVAGLTAFFTAAYIIIINPLILKDAGIPLDIGVTATILSSIAGCLIMGLWANSPIIQIPGMGVNAFFTYTIVQSAGLTAEQALAVVFCSGFIFLFISFSRLSKALSIGIPETLKHGITVGIGLFLAFIGLQKGGLVVSGRSSFVALGNLSSHEALLTLFGLIITCTLFVRKVKGSFIIGMLVTTCAYYLLGPATVHQATTPSLKTYMSAFGSLNFTDFYHLPFILSVFSLTMLIVFENMGLLHGMLPNSSRFDASYKSAAASSILSALFGTSPTISAAESASGIQEGGKTGLTSVIAAMLFGLSFIAIPVIGFIPNSAVAPILIILGALMMQNVRYIPFHDFSESFPAFLIILLIPLTFSIADGLAFGFIAYPLLKLLLGKARQVSRVLYVIAFLFLLNFIAGTIMT</sequence>
<dbReference type="PANTHER" id="PTHR43337">
    <property type="entry name" value="XANTHINE/URACIL PERMEASE C887.17-RELATED"/>
    <property type="match status" value="1"/>
</dbReference>